<sequence length="97" mass="11320">MKTITKLLILSFIMMGITACYTSIPLKVGESENNTTYQVSYLFEHDGCKVYRFYDRGNYVYFTTRGDVTSIKNDSTQERRVTIYRDTIYSSNNELKP</sequence>
<dbReference type="Proteomes" id="UP000286003">
    <property type="component" value="Unassembled WGS sequence"/>
</dbReference>
<protein>
    <submittedName>
        <fullName evidence="2">DUF4884 domain-containing protein</fullName>
    </submittedName>
</protein>
<evidence type="ECO:0000313" key="6">
    <source>
        <dbReference type="Proteomes" id="UP000285013"/>
    </source>
</evidence>
<dbReference type="EMBL" id="QRPE01000001">
    <property type="protein sequence ID" value="RHL96747.1"/>
    <property type="molecule type" value="Genomic_DNA"/>
</dbReference>
<dbReference type="Proteomes" id="UP000284772">
    <property type="component" value="Unassembled WGS sequence"/>
</dbReference>
<evidence type="ECO:0000313" key="5">
    <source>
        <dbReference type="Proteomes" id="UP000284772"/>
    </source>
</evidence>
<dbReference type="GeneID" id="26158516"/>
<dbReference type="EMBL" id="QRWT01000016">
    <property type="protein sequence ID" value="RGT50022.1"/>
    <property type="molecule type" value="Genomic_DNA"/>
</dbReference>
<dbReference type="RefSeq" id="WP_007661068.1">
    <property type="nucleotide sequence ID" value="NZ_BAABZC010000001.1"/>
</dbReference>
<dbReference type="InterPro" id="IPR032618">
    <property type="entry name" value="DUF4884"/>
</dbReference>
<proteinExistence type="predicted"/>
<comment type="caution">
    <text evidence="2">The sequence shown here is derived from an EMBL/GenBank/DDBJ whole genome shotgun (WGS) entry which is preliminary data.</text>
</comment>
<keyword evidence="8" id="KW-1185">Reference proteome</keyword>
<gene>
    <name evidence="1" type="ORF">DWX27_14385</name>
    <name evidence="3" type="ORF">DWZ32_16220</name>
    <name evidence="2" type="ORF">DWZ95_01685</name>
    <name evidence="4" type="ORF">EAJ06_06355</name>
</gene>
<evidence type="ECO:0000313" key="7">
    <source>
        <dbReference type="Proteomes" id="UP000286003"/>
    </source>
</evidence>
<dbReference type="PROSITE" id="PS51257">
    <property type="entry name" value="PROKAR_LIPOPROTEIN"/>
    <property type="match status" value="1"/>
</dbReference>
<dbReference type="Proteomes" id="UP000285013">
    <property type="component" value="Unassembled WGS sequence"/>
</dbReference>
<dbReference type="EMBL" id="RCXO01000005">
    <property type="protein sequence ID" value="RYT81662.1"/>
    <property type="molecule type" value="Genomic_DNA"/>
</dbReference>
<organism evidence="2 6">
    <name type="scientific">Bacteroides intestinalis</name>
    <dbReference type="NCBI Taxonomy" id="329854"/>
    <lineage>
        <taxon>Bacteria</taxon>
        <taxon>Pseudomonadati</taxon>
        <taxon>Bacteroidota</taxon>
        <taxon>Bacteroidia</taxon>
        <taxon>Bacteroidales</taxon>
        <taxon>Bacteroidaceae</taxon>
        <taxon>Bacteroides</taxon>
    </lineage>
</organism>
<dbReference type="AlphaFoldDB" id="A0A3E4IIV6"/>
<dbReference type="Proteomes" id="UP000291191">
    <property type="component" value="Unassembled WGS sequence"/>
</dbReference>
<dbReference type="Pfam" id="PF16225">
    <property type="entry name" value="DUF4884"/>
    <property type="match status" value="1"/>
</dbReference>
<reference evidence="5 6" key="1">
    <citation type="submission" date="2018-08" db="EMBL/GenBank/DDBJ databases">
        <title>A genome reference for cultivated species of the human gut microbiota.</title>
        <authorList>
            <person name="Zou Y."/>
            <person name="Xue W."/>
            <person name="Luo G."/>
        </authorList>
    </citation>
    <scope>NUCLEOTIDE SEQUENCE [LARGE SCALE GENOMIC DNA]</scope>
    <source>
        <strain evidence="1 5">AF19-10AC</strain>
        <strain evidence="3 7">AF31-23</strain>
        <strain evidence="2 6">AF36-16BH</strain>
    </source>
</reference>
<evidence type="ECO:0000313" key="1">
    <source>
        <dbReference type="EMBL" id="RGT50022.1"/>
    </source>
</evidence>
<evidence type="ECO:0000313" key="4">
    <source>
        <dbReference type="EMBL" id="RYT81662.1"/>
    </source>
</evidence>
<name>A0A3E4IIV6_9BACE</name>
<evidence type="ECO:0000313" key="8">
    <source>
        <dbReference type="Proteomes" id="UP000291191"/>
    </source>
</evidence>
<reference evidence="4 8" key="2">
    <citation type="journal article" date="2019" name="Science, e1252229">
        <title>Invertible promoters mediate bacterial phase variation, antibiotic resistance, and host adaptation in the gut.</title>
        <authorList>
            <person name="Jiang X."/>
            <person name="Hall A.B."/>
            <person name="Arthur T.D."/>
            <person name="Plichta D.R."/>
            <person name="Covington C.T."/>
            <person name="Poyet M."/>
            <person name="Crothers J."/>
            <person name="Moses P.L."/>
            <person name="Tolonen A.C."/>
            <person name="Vlamakis H."/>
            <person name="Alm E.J."/>
            <person name="Xavier R.J."/>
        </authorList>
    </citation>
    <scope>NUCLEOTIDE SEQUENCE [LARGE SCALE GENOMIC DNA]</scope>
    <source>
        <strain evidence="4">Bf_0095</strain>
        <strain evidence="8">bf_0095</strain>
    </source>
</reference>
<accession>A0A3E4IIV6</accession>
<dbReference type="EMBL" id="QRQM01000019">
    <property type="protein sequence ID" value="RHN04927.1"/>
    <property type="molecule type" value="Genomic_DNA"/>
</dbReference>
<evidence type="ECO:0000313" key="2">
    <source>
        <dbReference type="EMBL" id="RHL96747.1"/>
    </source>
</evidence>
<dbReference type="OrthoDB" id="680575at2"/>
<evidence type="ECO:0000313" key="3">
    <source>
        <dbReference type="EMBL" id="RHN04927.1"/>
    </source>
</evidence>